<dbReference type="Gene3D" id="3.90.780.10">
    <property type="entry name" value="5'-Nucleotidase, C-terminal domain"/>
    <property type="match status" value="1"/>
</dbReference>
<dbReference type="GO" id="GO:0000166">
    <property type="term" value="F:nucleotide binding"/>
    <property type="evidence" value="ECO:0007669"/>
    <property type="project" value="UniProtKB-KW"/>
</dbReference>
<dbReference type="RefSeq" id="WP_184197659.1">
    <property type="nucleotide sequence ID" value="NZ_JACHGW010000002.1"/>
</dbReference>
<sequence length="509" mass="55933">MNRSLWALLALLTLGGAAPQPETKSFTLLHTNDQHGHLLPFSYPSRISPKDAVAKMSVTKDIGGIARRATLVKRIKAEAKNCWLIDAGDCMDGSPFSVEFFAQADYAAMNAVGYDFGVFGNHDFNMTVPQFEALLKTPTFPLVLANVTEKKANKPILPPYIIKEWGGLKVALFGLVTSSTKTYTAAKAAYKVDDPVTVATALVPELRKQADLVIAITHIGLDEDRQLARQVPGIDVIVGAHSHTRLPVGVVENGTIILQDHQWVGELGRLDFTAKRDTAGKWKIDRFTEKLIPITKDLPEDAATARVVAGYWDKIKAKYETVVGEVTSDLTDTPDHDIQPTNYYLVCDAMAEATGADFYIENQAGVRAPLLKGKVTFGDIVSLDPFDNALYTFKIQGRDLKKLLGTLRPIPSANLRYSVKQRGTSRFGWTLVGATLKGKEIDNDTYYSGAASSYLFASAIRRVALDGKETGTTRRAVLVEYLKKHSPLTVKEDGRVRFDGTNPFPEEIK</sequence>
<dbReference type="InterPro" id="IPR008334">
    <property type="entry name" value="5'-Nucleotdase_C"/>
</dbReference>
<dbReference type="Proteomes" id="UP000520814">
    <property type="component" value="Unassembled WGS sequence"/>
</dbReference>
<evidence type="ECO:0000256" key="2">
    <source>
        <dbReference type="RuleBase" id="RU362119"/>
    </source>
</evidence>
<dbReference type="AlphaFoldDB" id="A0A7W9SR24"/>
<accession>A0A7W9SR24</accession>
<dbReference type="Pfam" id="PF00149">
    <property type="entry name" value="Metallophos"/>
    <property type="match status" value="1"/>
</dbReference>
<keyword evidence="2" id="KW-0547">Nucleotide-binding</keyword>
<keyword evidence="1" id="KW-0732">Signal</keyword>
<name>A0A7W9SR24_ARMRO</name>
<evidence type="ECO:0000313" key="5">
    <source>
        <dbReference type="EMBL" id="MBB6051232.1"/>
    </source>
</evidence>
<dbReference type="Gene3D" id="3.60.21.10">
    <property type="match status" value="1"/>
</dbReference>
<organism evidence="5 6">
    <name type="scientific">Armatimonas rosea</name>
    <dbReference type="NCBI Taxonomy" id="685828"/>
    <lineage>
        <taxon>Bacteria</taxon>
        <taxon>Bacillati</taxon>
        <taxon>Armatimonadota</taxon>
        <taxon>Armatimonadia</taxon>
        <taxon>Armatimonadales</taxon>
        <taxon>Armatimonadaceae</taxon>
        <taxon>Armatimonas</taxon>
    </lineage>
</organism>
<keyword evidence="6" id="KW-1185">Reference proteome</keyword>
<evidence type="ECO:0000259" key="3">
    <source>
        <dbReference type="Pfam" id="PF00149"/>
    </source>
</evidence>
<dbReference type="InterPro" id="IPR036907">
    <property type="entry name" value="5'-Nucleotdase_C_sf"/>
</dbReference>
<dbReference type="InterPro" id="IPR029052">
    <property type="entry name" value="Metallo-depent_PP-like"/>
</dbReference>
<dbReference type="GO" id="GO:0030288">
    <property type="term" value="C:outer membrane-bounded periplasmic space"/>
    <property type="evidence" value="ECO:0007669"/>
    <property type="project" value="TreeGrafter"/>
</dbReference>
<feature type="domain" description="Calcineurin-like phosphoesterase" evidence="3">
    <location>
        <begin position="27"/>
        <end position="244"/>
    </location>
</feature>
<comment type="caution">
    <text evidence="5">The sequence shown here is derived from an EMBL/GenBank/DDBJ whole genome shotgun (WGS) entry which is preliminary data.</text>
</comment>
<evidence type="ECO:0000256" key="1">
    <source>
        <dbReference type="ARBA" id="ARBA00022729"/>
    </source>
</evidence>
<protein>
    <submittedName>
        <fullName evidence="5">2',3'-cyclic-nucleotide 2'-phosphodiesterase (5'-nucleotidase family)</fullName>
    </submittedName>
</protein>
<dbReference type="Pfam" id="PF02872">
    <property type="entry name" value="5_nucleotid_C"/>
    <property type="match status" value="1"/>
</dbReference>
<evidence type="ECO:0000259" key="4">
    <source>
        <dbReference type="Pfam" id="PF02872"/>
    </source>
</evidence>
<dbReference type="PANTHER" id="PTHR11575:SF24">
    <property type="entry name" value="5'-NUCLEOTIDASE"/>
    <property type="match status" value="1"/>
</dbReference>
<dbReference type="InterPro" id="IPR004843">
    <property type="entry name" value="Calcineurin-like_PHP"/>
</dbReference>
<dbReference type="PRINTS" id="PR01607">
    <property type="entry name" value="APYRASEFAMLY"/>
</dbReference>
<dbReference type="GO" id="GO:0016787">
    <property type="term" value="F:hydrolase activity"/>
    <property type="evidence" value="ECO:0007669"/>
    <property type="project" value="UniProtKB-KW"/>
</dbReference>
<dbReference type="GO" id="GO:0009166">
    <property type="term" value="P:nucleotide catabolic process"/>
    <property type="evidence" value="ECO:0007669"/>
    <property type="project" value="InterPro"/>
</dbReference>
<dbReference type="PANTHER" id="PTHR11575">
    <property type="entry name" value="5'-NUCLEOTIDASE-RELATED"/>
    <property type="match status" value="1"/>
</dbReference>
<evidence type="ECO:0000313" key="6">
    <source>
        <dbReference type="Proteomes" id="UP000520814"/>
    </source>
</evidence>
<dbReference type="EMBL" id="JACHGW010000002">
    <property type="protein sequence ID" value="MBB6051232.1"/>
    <property type="molecule type" value="Genomic_DNA"/>
</dbReference>
<reference evidence="5 6" key="1">
    <citation type="submission" date="2020-08" db="EMBL/GenBank/DDBJ databases">
        <title>Genomic Encyclopedia of Type Strains, Phase IV (KMG-IV): sequencing the most valuable type-strain genomes for metagenomic binning, comparative biology and taxonomic classification.</title>
        <authorList>
            <person name="Goeker M."/>
        </authorList>
    </citation>
    <scope>NUCLEOTIDE SEQUENCE [LARGE SCALE GENOMIC DNA]</scope>
    <source>
        <strain evidence="5 6">DSM 23562</strain>
    </source>
</reference>
<dbReference type="SUPFAM" id="SSF55816">
    <property type="entry name" value="5'-nucleotidase (syn. UDP-sugar hydrolase), C-terminal domain"/>
    <property type="match status" value="1"/>
</dbReference>
<dbReference type="SUPFAM" id="SSF56300">
    <property type="entry name" value="Metallo-dependent phosphatases"/>
    <property type="match status" value="1"/>
</dbReference>
<dbReference type="InterPro" id="IPR006179">
    <property type="entry name" value="5_nucleotidase/apyrase"/>
</dbReference>
<gene>
    <name evidence="5" type="ORF">HNQ39_003023</name>
</gene>
<keyword evidence="2" id="KW-0378">Hydrolase</keyword>
<dbReference type="CDD" id="cd00845">
    <property type="entry name" value="MPP_UshA_N_like"/>
    <property type="match status" value="1"/>
</dbReference>
<proteinExistence type="inferred from homology"/>
<comment type="similarity">
    <text evidence="2">Belongs to the 5'-nucleotidase family.</text>
</comment>
<feature type="domain" description="5'-Nucleotidase C-terminal" evidence="4">
    <location>
        <begin position="342"/>
        <end position="456"/>
    </location>
</feature>